<dbReference type="AlphaFoldDB" id="A0A072UAT5"/>
<reference evidence="2" key="3">
    <citation type="submission" date="2015-04" db="UniProtKB">
        <authorList>
            <consortium name="EnsemblPlants"/>
        </authorList>
    </citation>
    <scope>IDENTIFICATION</scope>
    <source>
        <strain evidence="2">cv. Jemalong A17</strain>
    </source>
</reference>
<name>A0A072UAT5_MEDTR</name>
<reference evidence="1 3" key="2">
    <citation type="journal article" date="2014" name="BMC Genomics">
        <title>An improved genome release (version Mt4.0) for the model legume Medicago truncatula.</title>
        <authorList>
            <person name="Tang H."/>
            <person name="Krishnakumar V."/>
            <person name="Bidwell S."/>
            <person name="Rosen B."/>
            <person name="Chan A."/>
            <person name="Zhou S."/>
            <person name="Gentzbittel L."/>
            <person name="Childs K.L."/>
            <person name="Yandell M."/>
            <person name="Gundlach H."/>
            <person name="Mayer K.F."/>
            <person name="Schwartz D.C."/>
            <person name="Town C.D."/>
        </authorList>
    </citation>
    <scope>GENOME REANNOTATION</scope>
    <source>
        <strain evidence="1">A17</strain>
        <strain evidence="2 3">cv. Jemalong A17</strain>
    </source>
</reference>
<reference evidence="1 3" key="1">
    <citation type="journal article" date="2011" name="Nature">
        <title>The Medicago genome provides insight into the evolution of rhizobial symbioses.</title>
        <authorList>
            <person name="Young N.D."/>
            <person name="Debelle F."/>
            <person name="Oldroyd G.E."/>
            <person name="Geurts R."/>
            <person name="Cannon S.B."/>
            <person name="Udvardi M.K."/>
            <person name="Benedito V.A."/>
            <person name="Mayer K.F."/>
            <person name="Gouzy J."/>
            <person name="Schoof H."/>
            <person name="Van de Peer Y."/>
            <person name="Proost S."/>
            <person name="Cook D.R."/>
            <person name="Meyers B.C."/>
            <person name="Spannagl M."/>
            <person name="Cheung F."/>
            <person name="De Mita S."/>
            <person name="Krishnakumar V."/>
            <person name="Gundlach H."/>
            <person name="Zhou S."/>
            <person name="Mudge J."/>
            <person name="Bharti A.K."/>
            <person name="Murray J.D."/>
            <person name="Naoumkina M.A."/>
            <person name="Rosen B."/>
            <person name="Silverstein K.A."/>
            <person name="Tang H."/>
            <person name="Rombauts S."/>
            <person name="Zhao P.X."/>
            <person name="Zhou P."/>
            <person name="Barbe V."/>
            <person name="Bardou P."/>
            <person name="Bechner M."/>
            <person name="Bellec A."/>
            <person name="Berger A."/>
            <person name="Berges H."/>
            <person name="Bidwell S."/>
            <person name="Bisseling T."/>
            <person name="Choisne N."/>
            <person name="Couloux A."/>
            <person name="Denny R."/>
            <person name="Deshpande S."/>
            <person name="Dai X."/>
            <person name="Doyle J.J."/>
            <person name="Dudez A.M."/>
            <person name="Farmer A.D."/>
            <person name="Fouteau S."/>
            <person name="Franken C."/>
            <person name="Gibelin C."/>
            <person name="Gish J."/>
            <person name="Goldstein S."/>
            <person name="Gonzalez A.J."/>
            <person name="Green P.J."/>
            <person name="Hallab A."/>
            <person name="Hartog M."/>
            <person name="Hua A."/>
            <person name="Humphray S.J."/>
            <person name="Jeong D.H."/>
            <person name="Jing Y."/>
            <person name="Jocker A."/>
            <person name="Kenton S.M."/>
            <person name="Kim D.J."/>
            <person name="Klee K."/>
            <person name="Lai H."/>
            <person name="Lang C."/>
            <person name="Lin S."/>
            <person name="Macmil S.L."/>
            <person name="Magdelenat G."/>
            <person name="Matthews L."/>
            <person name="McCorrison J."/>
            <person name="Monaghan E.L."/>
            <person name="Mun J.H."/>
            <person name="Najar F.Z."/>
            <person name="Nicholson C."/>
            <person name="Noirot C."/>
            <person name="O'Bleness M."/>
            <person name="Paule C.R."/>
            <person name="Poulain J."/>
            <person name="Prion F."/>
            <person name="Qin B."/>
            <person name="Qu C."/>
            <person name="Retzel E.F."/>
            <person name="Riddle C."/>
            <person name="Sallet E."/>
            <person name="Samain S."/>
            <person name="Samson N."/>
            <person name="Sanders I."/>
            <person name="Saurat O."/>
            <person name="Scarpelli C."/>
            <person name="Schiex T."/>
            <person name="Segurens B."/>
            <person name="Severin A.J."/>
            <person name="Sherrier D.J."/>
            <person name="Shi R."/>
            <person name="Sims S."/>
            <person name="Singer S.R."/>
            <person name="Sinharoy S."/>
            <person name="Sterck L."/>
            <person name="Viollet A."/>
            <person name="Wang B.B."/>
            <person name="Wang K."/>
            <person name="Wang M."/>
            <person name="Wang X."/>
            <person name="Warfsmann J."/>
            <person name="Weissenbach J."/>
            <person name="White D.D."/>
            <person name="White J.D."/>
            <person name="Wiley G.B."/>
            <person name="Wincker P."/>
            <person name="Xing Y."/>
            <person name="Yang L."/>
            <person name="Yao Z."/>
            <person name="Ying F."/>
            <person name="Zhai J."/>
            <person name="Zhou L."/>
            <person name="Zuber A."/>
            <person name="Denarie J."/>
            <person name="Dixon R.A."/>
            <person name="May G.D."/>
            <person name="Schwartz D.C."/>
            <person name="Rogers J."/>
            <person name="Quetier F."/>
            <person name="Town C.D."/>
            <person name="Roe B.A."/>
        </authorList>
    </citation>
    <scope>NUCLEOTIDE SEQUENCE [LARGE SCALE GENOMIC DNA]</scope>
    <source>
        <strain evidence="1">A17</strain>
        <strain evidence="2 3">cv. Jemalong A17</strain>
    </source>
</reference>
<dbReference type="HOGENOM" id="CLU_2349987_0_0_1"/>
<accession>A0A072UAT5</accession>
<sequence>MIDLLVSQMPKPFIKGDHFTSRSRKRNVNMPIKVWRKIVRIQIEFLWGGVMGGRKISWERCKLVFQPKDKDGLGVRDMGGNIPGRADRGLRLILLKS</sequence>
<gene>
    <name evidence="1" type="ordered locus">MTR_6g047700</name>
</gene>
<evidence type="ECO:0000313" key="1">
    <source>
        <dbReference type="EMBL" id="KEH26208.1"/>
    </source>
</evidence>
<evidence type="ECO:0000313" key="3">
    <source>
        <dbReference type="Proteomes" id="UP000002051"/>
    </source>
</evidence>
<dbReference type="EMBL" id="CM001222">
    <property type="protein sequence ID" value="KEH26208.1"/>
    <property type="molecule type" value="Genomic_DNA"/>
</dbReference>
<organism evidence="1 3">
    <name type="scientific">Medicago truncatula</name>
    <name type="common">Barrel medic</name>
    <name type="synonym">Medicago tribuloides</name>
    <dbReference type="NCBI Taxonomy" id="3880"/>
    <lineage>
        <taxon>Eukaryota</taxon>
        <taxon>Viridiplantae</taxon>
        <taxon>Streptophyta</taxon>
        <taxon>Embryophyta</taxon>
        <taxon>Tracheophyta</taxon>
        <taxon>Spermatophyta</taxon>
        <taxon>Magnoliopsida</taxon>
        <taxon>eudicotyledons</taxon>
        <taxon>Gunneridae</taxon>
        <taxon>Pentapetalae</taxon>
        <taxon>rosids</taxon>
        <taxon>fabids</taxon>
        <taxon>Fabales</taxon>
        <taxon>Fabaceae</taxon>
        <taxon>Papilionoideae</taxon>
        <taxon>50 kb inversion clade</taxon>
        <taxon>NPAAA clade</taxon>
        <taxon>Hologalegina</taxon>
        <taxon>IRL clade</taxon>
        <taxon>Trifolieae</taxon>
        <taxon>Medicago</taxon>
    </lineage>
</organism>
<dbReference type="Proteomes" id="UP000002051">
    <property type="component" value="Chromosome 6"/>
</dbReference>
<evidence type="ECO:0000313" key="2">
    <source>
        <dbReference type="EnsemblPlants" id="KEH26208"/>
    </source>
</evidence>
<keyword evidence="3" id="KW-1185">Reference proteome</keyword>
<dbReference type="EnsemblPlants" id="KEH26208">
    <property type="protein sequence ID" value="KEH26208"/>
    <property type="gene ID" value="MTR_6g047700"/>
</dbReference>
<proteinExistence type="predicted"/>
<protein>
    <submittedName>
        <fullName evidence="1 2">Uncharacterized protein</fullName>
    </submittedName>
</protein>